<sequence length="165" mass="18912">MSDPKAAKAAAKALRLYNNVWSIKYFAIAIGSIMVLFAIYHWSSFNNGIKDRPVYSVYHLLGYQLDSRFNQSGPYKSRQRCQTIWLVCVLDTSYPHGLETDKHQQKDFSRKLGAFGLLGLEEYAPRTLDSHILRKAPPVTQGCRLHLHLHKRLAWHSVPICLVTE</sequence>
<name>A0A124GRD0_PENFR</name>
<accession>A0A124GRD0</accession>
<proteinExistence type="predicted"/>
<evidence type="ECO:0000256" key="1">
    <source>
        <dbReference type="SAM" id="Phobius"/>
    </source>
</evidence>
<dbReference type="STRING" id="48697.A0A124GRD0"/>
<dbReference type="EMBL" id="LLXE01000158">
    <property type="protein sequence ID" value="KUM60846.1"/>
    <property type="molecule type" value="Genomic_DNA"/>
</dbReference>
<gene>
    <name evidence="2" type="ORF">ACN42_g6295</name>
</gene>
<keyword evidence="1" id="KW-1133">Transmembrane helix</keyword>
<comment type="caution">
    <text evidence="2">The sequence shown here is derived from an EMBL/GenBank/DDBJ whole genome shotgun (WGS) entry which is preliminary data.</text>
</comment>
<keyword evidence="1" id="KW-0812">Transmembrane</keyword>
<evidence type="ECO:0000313" key="3">
    <source>
        <dbReference type="Proteomes" id="UP000055045"/>
    </source>
</evidence>
<organism evidence="2 3">
    <name type="scientific">Penicillium freii</name>
    <dbReference type="NCBI Taxonomy" id="48697"/>
    <lineage>
        <taxon>Eukaryota</taxon>
        <taxon>Fungi</taxon>
        <taxon>Dikarya</taxon>
        <taxon>Ascomycota</taxon>
        <taxon>Pezizomycotina</taxon>
        <taxon>Eurotiomycetes</taxon>
        <taxon>Eurotiomycetidae</taxon>
        <taxon>Eurotiales</taxon>
        <taxon>Aspergillaceae</taxon>
        <taxon>Penicillium</taxon>
    </lineage>
</organism>
<keyword evidence="3" id="KW-1185">Reference proteome</keyword>
<feature type="transmembrane region" description="Helical" evidence="1">
    <location>
        <begin position="23"/>
        <end position="42"/>
    </location>
</feature>
<protein>
    <submittedName>
        <fullName evidence="2">Uncharacterized protein</fullName>
    </submittedName>
</protein>
<keyword evidence="1" id="KW-0472">Membrane</keyword>
<reference evidence="2 3" key="1">
    <citation type="submission" date="2015-10" db="EMBL/GenBank/DDBJ databases">
        <title>Genome sequencing of Penicillium freii.</title>
        <authorList>
            <person name="Nguyen H.D."/>
            <person name="Visagie C.M."/>
            <person name="Seifert K.A."/>
        </authorList>
    </citation>
    <scope>NUCLEOTIDE SEQUENCE [LARGE SCALE GENOMIC DNA]</scope>
    <source>
        <strain evidence="2 3">DAOM 242723</strain>
    </source>
</reference>
<dbReference type="AlphaFoldDB" id="A0A124GRD0"/>
<dbReference type="Proteomes" id="UP000055045">
    <property type="component" value="Unassembled WGS sequence"/>
</dbReference>
<evidence type="ECO:0000313" key="2">
    <source>
        <dbReference type="EMBL" id="KUM60846.1"/>
    </source>
</evidence>